<reference evidence="1" key="2">
    <citation type="submission" date="2022-01" db="EMBL/GenBank/DDBJ databases">
        <authorList>
            <person name="Yamashiro T."/>
            <person name="Shiraishi A."/>
            <person name="Satake H."/>
            <person name="Nakayama K."/>
        </authorList>
    </citation>
    <scope>NUCLEOTIDE SEQUENCE</scope>
</reference>
<dbReference type="EMBL" id="BQNB010018526">
    <property type="protein sequence ID" value="GJT75393.1"/>
    <property type="molecule type" value="Genomic_DNA"/>
</dbReference>
<gene>
    <name evidence="1" type="ORF">Tco_1042118</name>
</gene>
<sequence>MDEEATNKEGEGYELYRDVNVNLEGQDVEMTDAQPTNSSSVSSGFVSNMLNPTPDAGIDSLFNLNTESTSLVDVLVTAIAAEPPLLSATILPPPPTPLITNLQQTPVPTLATVPSSSLQDLRNFGSLFGFDHRLKKLENDFSVFKQMNQFAKAISIIPGIVDAYLANKMHEAVKTAVHLQSDKLRDEAQAKNEDFLNKLDDNIKKIIKDQVKVQVKMQVAKLLPKIEKSVNEQLEVEVLTRPSSESKTSYAIAANLSEHELKKILIDKMESNKSIHKSNEQKNLYKVLVDAYYNTLCFQVIDDVDKSAMYLLYCTHLL</sequence>
<evidence type="ECO:0000313" key="2">
    <source>
        <dbReference type="Proteomes" id="UP001151760"/>
    </source>
</evidence>
<reference evidence="1" key="1">
    <citation type="journal article" date="2022" name="Int. J. Mol. Sci.">
        <title>Draft Genome of Tanacetum Coccineum: Genomic Comparison of Closely Related Tanacetum-Family Plants.</title>
        <authorList>
            <person name="Yamashiro T."/>
            <person name="Shiraishi A."/>
            <person name="Nakayama K."/>
            <person name="Satake H."/>
        </authorList>
    </citation>
    <scope>NUCLEOTIDE SEQUENCE</scope>
</reference>
<accession>A0ABQ5GIX4</accession>
<proteinExistence type="predicted"/>
<name>A0ABQ5GIX4_9ASTR</name>
<protein>
    <submittedName>
        <fullName evidence="1">Uncharacterized protein</fullName>
    </submittedName>
</protein>
<comment type="caution">
    <text evidence="1">The sequence shown here is derived from an EMBL/GenBank/DDBJ whole genome shotgun (WGS) entry which is preliminary data.</text>
</comment>
<evidence type="ECO:0000313" key="1">
    <source>
        <dbReference type="EMBL" id="GJT75393.1"/>
    </source>
</evidence>
<keyword evidence="2" id="KW-1185">Reference proteome</keyword>
<dbReference type="Proteomes" id="UP001151760">
    <property type="component" value="Unassembled WGS sequence"/>
</dbReference>
<organism evidence="1 2">
    <name type="scientific">Tanacetum coccineum</name>
    <dbReference type="NCBI Taxonomy" id="301880"/>
    <lineage>
        <taxon>Eukaryota</taxon>
        <taxon>Viridiplantae</taxon>
        <taxon>Streptophyta</taxon>
        <taxon>Embryophyta</taxon>
        <taxon>Tracheophyta</taxon>
        <taxon>Spermatophyta</taxon>
        <taxon>Magnoliopsida</taxon>
        <taxon>eudicotyledons</taxon>
        <taxon>Gunneridae</taxon>
        <taxon>Pentapetalae</taxon>
        <taxon>asterids</taxon>
        <taxon>campanulids</taxon>
        <taxon>Asterales</taxon>
        <taxon>Asteraceae</taxon>
        <taxon>Asteroideae</taxon>
        <taxon>Anthemideae</taxon>
        <taxon>Anthemidinae</taxon>
        <taxon>Tanacetum</taxon>
    </lineage>
</organism>